<dbReference type="PANTHER" id="PTHR42850">
    <property type="entry name" value="METALLOPHOSPHOESTERASE"/>
    <property type="match status" value="1"/>
</dbReference>
<dbReference type="Proteomes" id="UP000484842">
    <property type="component" value="Unassembled WGS sequence"/>
</dbReference>
<sequence length="238" mass="25644">MRLAVFGDIHGNLPALHAALTDMRAQGADAFLCLGDVALGGGWPRDCLAEVAALGCPVVRGNADRMLLEPVSPFSPRGFPDEEKLHEIDAWGHAQLTPADRRLVETYLPVAELPGLLGFHGSPERDDETLSAQTPDARLEALRTASGQHPIWVGGHTHKPLLRTLDGWTLLNPGSIGLPYERRGDRYVNLAQASYLLLGADGQVTFRTVPYDVRAVQQGILASGLPHAGWLAAEWVGT</sequence>
<evidence type="ECO:0000259" key="2">
    <source>
        <dbReference type="Pfam" id="PF12850"/>
    </source>
</evidence>
<dbReference type="AlphaFoldDB" id="A0A7X1NSS8"/>
<name>A0A7X1NSS8_9DEIO</name>
<comment type="similarity">
    <text evidence="1">Belongs to the metallophosphoesterase superfamily. YfcE family.</text>
</comment>
<dbReference type="PANTHER" id="PTHR42850:SF2">
    <property type="entry name" value="BLL5683 PROTEIN"/>
    <property type="match status" value="1"/>
</dbReference>
<evidence type="ECO:0000256" key="1">
    <source>
        <dbReference type="ARBA" id="ARBA00008950"/>
    </source>
</evidence>
<dbReference type="GO" id="GO:0016791">
    <property type="term" value="F:phosphatase activity"/>
    <property type="evidence" value="ECO:0007669"/>
    <property type="project" value="TreeGrafter"/>
</dbReference>
<dbReference type="InterPro" id="IPR011152">
    <property type="entry name" value="Pesterase_MJ0912"/>
</dbReference>
<dbReference type="EMBL" id="WBSL01000001">
    <property type="protein sequence ID" value="MPY65115.1"/>
    <property type="molecule type" value="Genomic_DNA"/>
</dbReference>
<dbReference type="InterPro" id="IPR029052">
    <property type="entry name" value="Metallo-depent_PP-like"/>
</dbReference>
<dbReference type="PIRSF" id="PIRSF000883">
    <property type="entry name" value="Pesterase_MJ0912"/>
    <property type="match status" value="1"/>
</dbReference>
<dbReference type="InterPro" id="IPR024654">
    <property type="entry name" value="Calcineurin-like_PHP_lpxH"/>
</dbReference>
<organism evidence="3 4">
    <name type="scientific">Deinococcus terrestris</name>
    <dbReference type="NCBI Taxonomy" id="2651870"/>
    <lineage>
        <taxon>Bacteria</taxon>
        <taxon>Thermotogati</taxon>
        <taxon>Deinococcota</taxon>
        <taxon>Deinococci</taxon>
        <taxon>Deinococcales</taxon>
        <taxon>Deinococcaceae</taxon>
        <taxon>Deinococcus</taxon>
    </lineage>
</organism>
<gene>
    <name evidence="3" type="ORF">F8S09_00195</name>
</gene>
<dbReference type="InterPro" id="IPR050126">
    <property type="entry name" value="Ap4A_hydrolase"/>
</dbReference>
<keyword evidence="4" id="KW-1185">Reference proteome</keyword>
<dbReference type="Pfam" id="PF12850">
    <property type="entry name" value="Metallophos_2"/>
    <property type="match status" value="1"/>
</dbReference>
<proteinExistence type="inferred from homology"/>
<accession>A0A7X1NSS8</accession>
<feature type="domain" description="Calcineurin-like phosphoesterase" evidence="2">
    <location>
        <begin position="1"/>
        <end position="186"/>
    </location>
</feature>
<dbReference type="GO" id="GO:0005737">
    <property type="term" value="C:cytoplasm"/>
    <property type="evidence" value="ECO:0007669"/>
    <property type="project" value="TreeGrafter"/>
</dbReference>
<protein>
    <submittedName>
        <fullName evidence="3">Metallophosphoesterase family protein</fullName>
    </submittedName>
</protein>
<evidence type="ECO:0000313" key="3">
    <source>
        <dbReference type="EMBL" id="MPY65115.1"/>
    </source>
</evidence>
<dbReference type="SUPFAM" id="SSF56300">
    <property type="entry name" value="Metallo-dependent phosphatases"/>
    <property type="match status" value="1"/>
</dbReference>
<reference evidence="3 4" key="1">
    <citation type="submission" date="2019-10" db="EMBL/GenBank/DDBJ databases">
        <title>Deinococcus sp. isolated from soil.</title>
        <authorList>
            <person name="Li Y."/>
            <person name="Wang J."/>
        </authorList>
    </citation>
    <scope>NUCLEOTIDE SEQUENCE [LARGE SCALE GENOMIC DNA]</scope>
    <source>
        <strain evidence="3 4">SDU3-2</strain>
    </source>
</reference>
<dbReference type="Gene3D" id="3.60.21.10">
    <property type="match status" value="1"/>
</dbReference>
<dbReference type="RefSeq" id="WP_152867939.1">
    <property type="nucleotide sequence ID" value="NZ_WBSL01000001.1"/>
</dbReference>
<comment type="caution">
    <text evidence="3">The sequence shown here is derived from an EMBL/GenBank/DDBJ whole genome shotgun (WGS) entry which is preliminary data.</text>
</comment>
<evidence type="ECO:0000313" key="4">
    <source>
        <dbReference type="Proteomes" id="UP000484842"/>
    </source>
</evidence>